<evidence type="ECO:0000256" key="7">
    <source>
        <dbReference type="ARBA" id="ARBA00022723"/>
    </source>
</evidence>
<dbReference type="EMBL" id="CAACVJ010000623">
    <property type="protein sequence ID" value="VEP17936.1"/>
    <property type="molecule type" value="Genomic_DNA"/>
</dbReference>
<evidence type="ECO:0000259" key="14">
    <source>
        <dbReference type="Pfam" id="PF13735"/>
    </source>
</evidence>
<dbReference type="Gene3D" id="1.10.3090.10">
    <property type="entry name" value="cca-adding enzyme, domain 2"/>
    <property type="match status" value="1"/>
</dbReference>
<protein>
    <submittedName>
        <fullName evidence="15">tRNA nucleotidyltransferase/poly(A) polymerase</fullName>
    </submittedName>
</protein>
<keyword evidence="6" id="KW-0548">Nucleotidyltransferase</keyword>
<dbReference type="Proteomes" id="UP000320055">
    <property type="component" value="Unassembled WGS sequence"/>
</dbReference>
<evidence type="ECO:0000313" key="15">
    <source>
        <dbReference type="EMBL" id="VEP17936.1"/>
    </source>
</evidence>
<dbReference type="InterPro" id="IPR032810">
    <property type="entry name" value="CCA-adding_enz_C"/>
</dbReference>
<feature type="domain" description="Poly A polymerase head" evidence="12">
    <location>
        <begin position="26"/>
        <end position="138"/>
    </location>
</feature>
<proteinExistence type="inferred from homology"/>
<dbReference type="GO" id="GO:0046872">
    <property type="term" value="F:metal ion binding"/>
    <property type="evidence" value="ECO:0007669"/>
    <property type="project" value="UniProtKB-KW"/>
</dbReference>
<gene>
    <name evidence="15" type="ORF">H1P_660026</name>
</gene>
<dbReference type="GO" id="GO:0000166">
    <property type="term" value="F:nucleotide binding"/>
    <property type="evidence" value="ECO:0007669"/>
    <property type="project" value="UniProtKB-KW"/>
</dbReference>
<dbReference type="CDD" id="cd05398">
    <property type="entry name" value="NT_ClassII-CCAase"/>
    <property type="match status" value="1"/>
</dbReference>
<keyword evidence="5" id="KW-0819">tRNA processing</keyword>
<evidence type="ECO:0000256" key="4">
    <source>
        <dbReference type="ARBA" id="ARBA00022679"/>
    </source>
</evidence>
<evidence type="ECO:0000256" key="2">
    <source>
        <dbReference type="ARBA" id="ARBA00007265"/>
    </source>
</evidence>
<dbReference type="SUPFAM" id="SSF81301">
    <property type="entry name" value="Nucleotidyltransferase"/>
    <property type="match status" value="1"/>
</dbReference>
<feature type="domain" description="CCA-adding enzyme C-terminal" evidence="14">
    <location>
        <begin position="258"/>
        <end position="400"/>
    </location>
</feature>
<dbReference type="GO" id="GO:0008033">
    <property type="term" value="P:tRNA processing"/>
    <property type="evidence" value="ECO:0007669"/>
    <property type="project" value="UniProtKB-KW"/>
</dbReference>
<dbReference type="InterPro" id="IPR002646">
    <property type="entry name" value="PolA_pol_head_dom"/>
</dbReference>
<organism evidence="15 16">
    <name type="scientific">Hyella patelloides LEGE 07179</name>
    <dbReference type="NCBI Taxonomy" id="945734"/>
    <lineage>
        <taxon>Bacteria</taxon>
        <taxon>Bacillati</taxon>
        <taxon>Cyanobacteriota</taxon>
        <taxon>Cyanophyceae</taxon>
        <taxon>Pleurocapsales</taxon>
        <taxon>Hyellaceae</taxon>
        <taxon>Hyella</taxon>
    </lineage>
</organism>
<keyword evidence="8" id="KW-0547">Nucleotide-binding</keyword>
<dbReference type="Pfam" id="PF12627">
    <property type="entry name" value="PolyA_pol_RNAbd"/>
    <property type="match status" value="1"/>
</dbReference>
<dbReference type="InterPro" id="IPR032828">
    <property type="entry name" value="PolyA_RNA-bd"/>
</dbReference>
<dbReference type="InterPro" id="IPR050124">
    <property type="entry name" value="tRNA_CCA-adding_enzyme"/>
</dbReference>
<evidence type="ECO:0000313" key="16">
    <source>
        <dbReference type="Proteomes" id="UP000320055"/>
    </source>
</evidence>
<evidence type="ECO:0000256" key="5">
    <source>
        <dbReference type="ARBA" id="ARBA00022694"/>
    </source>
</evidence>
<dbReference type="SUPFAM" id="SSF81891">
    <property type="entry name" value="Poly A polymerase C-terminal region-like"/>
    <property type="match status" value="1"/>
</dbReference>
<dbReference type="PANTHER" id="PTHR47545:SF2">
    <property type="entry name" value="CC-ADDING TRNA NUCLEOTIDYLTRANSFERASE"/>
    <property type="match status" value="1"/>
</dbReference>
<evidence type="ECO:0000256" key="6">
    <source>
        <dbReference type="ARBA" id="ARBA00022695"/>
    </source>
</evidence>
<evidence type="ECO:0000259" key="12">
    <source>
        <dbReference type="Pfam" id="PF01743"/>
    </source>
</evidence>
<evidence type="ECO:0000256" key="8">
    <source>
        <dbReference type="ARBA" id="ARBA00022741"/>
    </source>
</evidence>
<evidence type="ECO:0000256" key="1">
    <source>
        <dbReference type="ARBA" id="ARBA00001946"/>
    </source>
</evidence>
<reference evidence="15 16" key="1">
    <citation type="submission" date="2019-01" db="EMBL/GenBank/DDBJ databases">
        <authorList>
            <person name="Brito A."/>
        </authorList>
    </citation>
    <scope>NUCLEOTIDE SEQUENCE [LARGE SCALE GENOMIC DNA]</scope>
    <source>
        <strain evidence="15">1</strain>
    </source>
</reference>
<keyword evidence="9" id="KW-0460">Magnesium</keyword>
<comment type="similarity">
    <text evidence="2 11">Belongs to the tRNA nucleotidyltransferase/poly(A) polymerase family.</text>
</comment>
<accession>A0A563W2N6</accession>
<evidence type="ECO:0000256" key="10">
    <source>
        <dbReference type="ARBA" id="ARBA00022884"/>
    </source>
</evidence>
<keyword evidence="3" id="KW-0820">tRNA-binding</keyword>
<keyword evidence="10 11" id="KW-0694">RNA-binding</keyword>
<name>A0A563W2N6_9CYAN</name>
<feature type="domain" description="tRNA nucleotidyltransferase/poly(A) polymerase RNA and SrmB- binding" evidence="13">
    <location>
        <begin position="163"/>
        <end position="223"/>
    </location>
</feature>
<comment type="cofactor">
    <cofactor evidence="1">
        <name>Mg(2+)</name>
        <dbReference type="ChEBI" id="CHEBI:18420"/>
    </cofactor>
</comment>
<dbReference type="Pfam" id="PF01743">
    <property type="entry name" value="PolyA_pol"/>
    <property type="match status" value="1"/>
</dbReference>
<dbReference type="OrthoDB" id="9805698at2"/>
<evidence type="ECO:0000256" key="11">
    <source>
        <dbReference type="RuleBase" id="RU003953"/>
    </source>
</evidence>
<dbReference type="GO" id="GO:0000049">
    <property type="term" value="F:tRNA binding"/>
    <property type="evidence" value="ECO:0007669"/>
    <property type="project" value="UniProtKB-KW"/>
</dbReference>
<dbReference type="GO" id="GO:0016779">
    <property type="term" value="F:nucleotidyltransferase activity"/>
    <property type="evidence" value="ECO:0007669"/>
    <property type="project" value="UniProtKB-KW"/>
</dbReference>
<dbReference type="Gene3D" id="3.30.460.10">
    <property type="entry name" value="Beta Polymerase, domain 2"/>
    <property type="match status" value="1"/>
</dbReference>
<keyword evidence="16" id="KW-1185">Reference proteome</keyword>
<dbReference type="AlphaFoldDB" id="A0A563W2N6"/>
<dbReference type="RefSeq" id="WP_144867293.1">
    <property type="nucleotide sequence ID" value="NZ_LR213825.1"/>
</dbReference>
<keyword evidence="4 11" id="KW-0808">Transferase</keyword>
<dbReference type="InterPro" id="IPR043519">
    <property type="entry name" value="NT_sf"/>
</dbReference>
<sequence length="409" mass="46360">MTLRTASLSLSFPDLPCDLDLLPTSAYLVGGAVRDALLGRKGAYVDLDFVVPEKSVETAQQIANYHRAGFVVLDEARQIARVVFPQGTLDFALQEGATLDKDLRRRDFTINAIAYNFCQQQAIDPLGGIQDLQRGIIRMVSPENLKDDPLRLLRAYRQAAQLGFQIDNDTREQIRLLAPLITRIAAERVQSEFNYILAHDLGNKWLQYAWEDGLVTPWFPTVDREKFAEIESVAISAKYLVNKWHNFGENCPKWLYLAKLATLVTQKPEIAESELEKLKYSRSHIKAVTATVKHLLYLQTLTSPLSLREQYFFFLEAKKVFPILATRAMTVGVDSAILIPLIERYLDKNDLVVHPQQLLTGNDLLQELQLQPSPIIGYLLTEIKIAHIEGKVSNKQEALEFASELLKRN</sequence>
<evidence type="ECO:0000256" key="3">
    <source>
        <dbReference type="ARBA" id="ARBA00022555"/>
    </source>
</evidence>
<evidence type="ECO:0000259" key="13">
    <source>
        <dbReference type="Pfam" id="PF12627"/>
    </source>
</evidence>
<dbReference type="PANTHER" id="PTHR47545">
    <property type="entry name" value="MULTIFUNCTIONAL CCA PROTEIN"/>
    <property type="match status" value="1"/>
</dbReference>
<evidence type="ECO:0000256" key="9">
    <source>
        <dbReference type="ARBA" id="ARBA00022842"/>
    </source>
</evidence>
<dbReference type="Pfam" id="PF13735">
    <property type="entry name" value="tRNA_NucTran2_2"/>
    <property type="match status" value="1"/>
</dbReference>
<keyword evidence="7" id="KW-0479">Metal-binding</keyword>